<evidence type="ECO:0000313" key="1">
    <source>
        <dbReference type="EMBL" id="KKU22513.1"/>
    </source>
</evidence>
<name>A0A0G1QXF8_9BACT</name>
<comment type="caution">
    <text evidence="1">The sequence shown here is derived from an EMBL/GenBank/DDBJ whole genome shotgun (WGS) entry which is preliminary data.</text>
</comment>
<dbReference type="AlphaFoldDB" id="A0A0G1QXF8"/>
<reference evidence="1 2" key="1">
    <citation type="journal article" date="2015" name="Nature">
        <title>rRNA introns, odd ribosomes, and small enigmatic genomes across a large radiation of phyla.</title>
        <authorList>
            <person name="Brown C.T."/>
            <person name="Hug L.A."/>
            <person name="Thomas B.C."/>
            <person name="Sharon I."/>
            <person name="Castelle C.J."/>
            <person name="Singh A."/>
            <person name="Wilkins M.J."/>
            <person name="Williams K.H."/>
            <person name="Banfield J.F."/>
        </authorList>
    </citation>
    <scope>NUCLEOTIDE SEQUENCE [LARGE SCALE GENOMIC DNA]</scope>
</reference>
<organism evidence="1 2">
    <name type="scientific">Candidatus Nomurabacteria bacterium GW2011_GWA1_46_11</name>
    <dbReference type="NCBI Taxonomy" id="1618732"/>
    <lineage>
        <taxon>Bacteria</taxon>
        <taxon>Candidatus Nomuraibacteriota</taxon>
    </lineage>
</organism>
<dbReference type="EMBL" id="LCLS01000001">
    <property type="protein sequence ID" value="KKU22513.1"/>
    <property type="molecule type" value="Genomic_DNA"/>
</dbReference>
<protein>
    <submittedName>
        <fullName evidence="1">Uncharacterized protein</fullName>
    </submittedName>
</protein>
<gene>
    <name evidence="1" type="ORF">UX31_C0001G0031</name>
</gene>
<dbReference type="Proteomes" id="UP000034107">
    <property type="component" value="Unassembled WGS sequence"/>
</dbReference>
<accession>A0A0G1QXF8</accession>
<evidence type="ECO:0000313" key="2">
    <source>
        <dbReference type="Proteomes" id="UP000034107"/>
    </source>
</evidence>
<sequence length="76" mass="9209">MENKNEEMPRDRFKRLATLRTNLVLRRLKVLGNCANRGIYEYEESEIDKIFFVIDKAVKETKSKFHYPKKDRVFKL</sequence>
<proteinExistence type="predicted"/>